<organism evidence="1 2">
    <name type="scientific">Stenotrophomonas phage vB_SmaS_DLP_5</name>
    <dbReference type="NCBI Taxonomy" id="2044561"/>
    <lineage>
        <taxon>Viruses</taxon>
        <taxon>Duplodnaviria</taxon>
        <taxon>Heunggongvirae</taxon>
        <taxon>Uroviricota</taxon>
        <taxon>Caudoviricetes</taxon>
        <taxon>Delepquintavirus</taxon>
        <taxon>Delepquintavirus DLP5</taxon>
    </lineage>
</organism>
<keyword evidence="2" id="KW-1185">Reference proteome</keyword>
<reference evidence="1 2" key="2">
    <citation type="submission" date="2017-11" db="EMBL/GenBank/DDBJ databases">
        <title>Lysogenic conversion of Stenotrophomonas maltophilia by temperate phage DLP4.</title>
        <authorList>
            <person name="Dennis J."/>
            <person name="Stothard P."/>
        </authorList>
    </citation>
    <scope>NUCLEOTIDE SEQUENCE [LARGE SCALE GENOMIC DNA]</scope>
</reference>
<evidence type="ECO:0000313" key="1">
    <source>
        <dbReference type="EMBL" id="ATS92347.1"/>
    </source>
</evidence>
<dbReference type="InterPro" id="IPR006522">
    <property type="entry name" value="Phage_virion_morphogenesis"/>
</dbReference>
<dbReference type="Proteomes" id="UP000241675">
    <property type="component" value="Segment"/>
</dbReference>
<sequence>MLRITIDDKQIDEALELISGAVDPVKLVDEAAAILLSRIRRRYLDQTAPDGTKWVPSYAAQLRAKSGRGGGTLYDTGRLFNSIQLYADTDTSRLIGTDVPYGKIHNDGIGVIRRQFLGANEEDMGLMVKLVVNRIKKALG</sequence>
<name>A0A2D2W2I1_9CAUD</name>
<dbReference type="Pfam" id="PF05069">
    <property type="entry name" value="Phage_tail_S"/>
    <property type="match status" value="1"/>
</dbReference>
<accession>A0A2D2W2I1</accession>
<gene>
    <name evidence="1" type="ORF">DLP05_011</name>
</gene>
<proteinExistence type="predicted"/>
<evidence type="ECO:0000313" key="2">
    <source>
        <dbReference type="Proteomes" id="UP000241675"/>
    </source>
</evidence>
<protein>
    <submittedName>
        <fullName evidence="1">Tail protein</fullName>
    </submittedName>
</protein>
<reference evidence="2" key="1">
    <citation type="submission" date="2017-10" db="EMBL/GenBank/DDBJ databases">
        <authorList>
            <person name="Peters D.L."/>
        </authorList>
    </citation>
    <scope>NUCLEOTIDE SEQUENCE [LARGE SCALE GENOMIC DNA]</scope>
</reference>
<dbReference type="EMBL" id="MG189906">
    <property type="protein sequence ID" value="ATS92347.1"/>
    <property type="molecule type" value="Genomic_DNA"/>
</dbReference>
<dbReference type="OrthoDB" id="13536at10239"/>